<dbReference type="PANTHER" id="PTHR13466">
    <property type="entry name" value="TEX2 PROTEIN-RELATED"/>
    <property type="match status" value="1"/>
</dbReference>
<proteinExistence type="predicted"/>
<dbReference type="EMBL" id="BAAFRS010000379">
    <property type="protein sequence ID" value="GAB1228174.1"/>
    <property type="molecule type" value="Genomic_DNA"/>
</dbReference>
<evidence type="ECO:0000256" key="2">
    <source>
        <dbReference type="ARBA" id="ARBA00022448"/>
    </source>
</evidence>
<gene>
    <name evidence="11" type="ORF">ENUP19_0379G0004</name>
</gene>
<feature type="domain" description="SMP-LTD" evidence="10">
    <location>
        <begin position="258"/>
        <end position="457"/>
    </location>
</feature>
<evidence type="ECO:0000256" key="8">
    <source>
        <dbReference type="ARBA" id="ARBA00023136"/>
    </source>
</evidence>
<evidence type="ECO:0000256" key="7">
    <source>
        <dbReference type="ARBA" id="ARBA00023121"/>
    </source>
</evidence>
<evidence type="ECO:0000256" key="1">
    <source>
        <dbReference type="ARBA" id="ARBA00004586"/>
    </source>
</evidence>
<keyword evidence="5 9" id="KW-1133">Transmembrane helix</keyword>
<dbReference type="InterPro" id="IPR031468">
    <property type="entry name" value="SMP_LBD"/>
</dbReference>
<evidence type="ECO:0000256" key="6">
    <source>
        <dbReference type="ARBA" id="ARBA00023055"/>
    </source>
</evidence>
<reference evidence="11 12" key="1">
    <citation type="journal article" date="2019" name="PLoS Negl. Trop. Dis.">
        <title>Whole genome sequencing of Entamoeba nuttalli reveals mammalian host-related molecular signatures and a novel octapeptide-repeat surface protein.</title>
        <authorList>
            <person name="Tanaka M."/>
            <person name="Makiuchi T."/>
            <person name="Komiyama T."/>
            <person name="Shiina T."/>
            <person name="Osaki K."/>
            <person name="Tachibana H."/>
        </authorList>
    </citation>
    <scope>NUCLEOTIDE SEQUENCE [LARGE SCALE GENOMIC DNA]</scope>
    <source>
        <strain evidence="11 12">P19-061405</strain>
    </source>
</reference>
<evidence type="ECO:0000313" key="12">
    <source>
        <dbReference type="Proteomes" id="UP001628156"/>
    </source>
</evidence>
<sequence>MLEIITEVLSVIIKSTILSSISVFTLFMYIRSDYFKEHLHIIAELFEKRKIRKRKDKDLLFPQKYVQITRSDIPLQSVWCTLTYFNDSKQSKKLKVKVEGKVLFLIDGLTIEPIPLTKTMKLSIQRKPKKRTFYHFFESENECVTPEEEAYNLFKRAHCDTLQKKIEYLSKISLEEMTLIKRYKRQKFKSRNSILLERIDPELGMGHCLLLHFNNDYLLEEIYYELKKAIKGIKYQNIIRPHFSSLLSRLSEKAISMDNSQMHWFYGINFLVHRLFFQFFDSNRISSKIKEKFKEKIGFAVLPSMVKTLEITDVVIGPKLPIISNPKISHSDITGKTIIDVDCDYTDGFQMTLEATLQIPLKNITHVKATLIIKSLKTRIKFMCLRLPSERVWLGCEDEPEMNIITDIKISGKEEKEKKEEKSDSMDTISKVIVYFVKKELMVNTFTVPVMQSFPIPKKKKLKKSHPVPSLECVPGAVEQYRRTRKMLRSTLKKEEKKLDHHDDLAYIN</sequence>
<dbReference type="InterPro" id="IPR019411">
    <property type="entry name" value="MMM1_dom"/>
</dbReference>
<keyword evidence="12" id="KW-1185">Reference proteome</keyword>
<dbReference type="Proteomes" id="UP001628156">
    <property type="component" value="Unassembled WGS sequence"/>
</dbReference>
<evidence type="ECO:0000256" key="5">
    <source>
        <dbReference type="ARBA" id="ARBA00022989"/>
    </source>
</evidence>
<keyword evidence="3 9" id="KW-0812">Transmembrane</keyword>
<organism evidence="11 12">
    <name type="scientific">Entamoeba nuttalli</name>
    <dbReference type="NCBI Taxonomy" id="412467"/>
    <lineage>
        <taxon>Eukaryota</taxon>
        <taxon>Amoebozoa</taxon>
        <taxon>Evosea</taxon>
        <taxon>Archamoebae</taxon>
        <taxon>Mastigamoebida</taxon>
        <taxon>Entamoebidae</taxon>
        <taxon>Entamoeba</taxon>
    </lineage>
</organism>
<comment type="subcellular location">
    <subcellularLocation>
        <location evidence="1">Endoplasmic reticulum membrane</location>
    </subcellularLocation>
</comment>
<protein>
    <recommendedName>
        <fullName evidence="10">SMP-LTD domain-containing protein</fullName>
    </recommendedName>
</protein>
<dbReference type="Pfam" id="PF10296">
    <property type="entry name" value="MMM1"/>
    <property type="match status" value="1"/>
</dbReference>
<evidence type="ECO:0000259" key="10">
    <source>
        <dbReference type="PROSITE" id="PS51847"/>
    </source>
</evidence>
<evidence type="ECO:0000256" key="4">
    <source>
        <dbReference type="ARBA" id="ARBA00022824"/>
    </source>
</evidence>
<keyword evidence="7" id="KW-0446">Lipid-binding</keyword>
<feature type="transmembrane region" description="Helical" evidence="9">
    <location>
        <begin position="12"/>
        <end position="30"/>
    </location>
</feature>
<evidence type="ECO:0000313" key="11">
    <source>
        <dbReference type="EMBL" id="GAB1228174.1"/>
    </source>
</evidence>
<dbReference type="PANTHER" id="PTHR13466:SF0">
    <property type="entry name" value="SMP-LTD DOMAIN-CONTAINING PROTEIN"/>
    <property type="match status" value="1"/>
</dbReference>
<name>A0ABQ0DZ82_9EUKA</name>
<keyword evidence="6" id="KW-0445">Lipid transport</keyword>
<keyword evidence="2" id="KW-0813">Transport</keyword>
<comment type="caution">
    <text evidence="11">The sequence shown here is derived from an EMBL/GenBank/DDBJ whole genome shotgun (WGS) entry which is preliminary data.</text>
</comment>
<keyword evidence="4" id="KW-0256">Endoplasmic reticulum</keyword>
<keyword evidence="8 9" id="KW-0472">Membrane</keyword>
<accession>A0ABQ0DZ82</accession>
<dbReference type="CDD" id="cd21675">
    <property type="entry name" value="SMP_TEX2"/>
    <property type="match status" value="1"/>
</dbReference>
<evidence type="ECO:0000256" key="9">
    <source>
        <dbReference type="SAM" id="Phobius"/>
    </source>
</evidence>
<dbReference type="PROSITE" id="PS51847">
    <property type="entry name" value="SMP"/>
    <property type="match status" value="1"/>
</dbReference>
<evidence type="ECO:0000256" key="3">
    <source>
        <dbReference type="ARBA" id="ARBA00022692"/>
    </source>
</evidence>